<gene>
    <name evidence="1" type="ORF">KVP70_15875</name>
    <name evidence="2" type="ORF">L1274_004365</name>
</gene>
<evidence type="ECO:0000313" key="1">
    <source>
        <dbReference type="EMBL" id="MBV6322428.1"/>
    </source>
</evidence>
<name>A0AA41H5W9_9BURK</name>
<protein>
    <submittedName>
        <fullName evidence="1">Uncharacterized protein</fullName>
    </submittedName>
</protein>
<proteinExistence type="predicted"/>
<evidence type="ECO:0000313" key="4">
    <source>
        <dbReference type="Proteomes" id="UP001162889"/>
    </source>
</evidence>
<organism evidence="1 3">
    <name type="scientific">Duganella violaceipulchra</name>
    <dbReference type="NCBI Taxonomy" id="2849652"/>
    <lineage>
        <taxon>Bacteria</taxon>
        <taxon>Pseudomonadati</taxon>
        <taxon>Pseudomonadota</taxon>
        <taxon>Betaproteobacteria</taxon>
        <taxon>Burkholderiales</taxon>
        <taxon>Oxalobacteraceae</taxon>
        <taxon>Telluria group</taxon>
        <taxon>Duganella</taxon>
    </lineage>
</organism>
<dbReference type="Proteomes" id="UP001162889">
    <property type="component" value="Unassembled WGS sequence"/>
</dbReference>
<keyword evidence="4" id="KW-1185">Reference proteome</keyword>
<dbReference type="EMBL" id="JALJZU010000009">
    <property type="protein sequence ID" value="MCP2010623.1"/>
    <property type="molecule type" value="Genomic_DNA"/>
</dbReference>
<accession>A0AA41H5W9</accession>
<dbReference type="AlphaFoldDB" id="A0AA41H5W9"/>
<dbReference type="EMBL" id="JAHTGR010000008">
    <property type="protein sequence ID" value="MBV6322428.1"/>
    <property type="molecule type" value="Genomic_DNA"/>
</dbReference>
<comment type="caution">
    <text evidence="1">The sequence shown here is derived from an EMBL/GenBank/DDBJ whole genome shotgun (WGS) entry which is preliminary data.</text>
</comment>
<dbReference type="Proteomes" id="UP001155901">
    <property type="component" value="Unassembled WGS sequence"/>
</dbReference>
<dbReference type="RefSeq" id="WP_217943201.1">
    <property type="nucleotide sequence ID" value="NZ_JAHTGR010000008.1"/>
</dbReference>
<sequence length="300" mass="32097">MTNQNSGDQPKDMEKLVKNTLKFTALLPIYATLFSCGGGGPATPRVDQTTVEHVPVRAGSQRAADGVWFGSNGQGSPAFALVAPLGMWTDYTQFFFADNAGADSYLATYSGYLTLNNNAIESTNVIDLNGILCHGMRGYADASNTLSSEFYIRRNSTATTMSKYRLTYSVENNRPPRLDDLHGNYSRKARTLPGYGAYDTSTAPRLAIDSKGGLVGELRGCILHGDLNIMDPEKNLYSLNLYAKPDIGGICAVGADEVNLTGLASLVTLPNDNVQSLIFSTNGVGRGGKTLMLAGSVPKQ</sequence>
<evidence type="ECO:0000313" key="3">
    <source>
        <dbReference type="Proteomes" id="UP001155901"/>
    </source>
</evidence>
<reference evidence="2" key="2">
    <citation type="submission" date="2022-03" db="EMBL/GenBank/DDBJ databases">
        <title>Genome Encyclopedia of Bacteria and Archaea VI: Functional Genomics of Type Strains.</title>
        <authorList>
            <person name="Whitman W."/>
        </authorList>
    </citation>
    <scope>NUCLEOTIDE SEQUENCE</scope>
    <source>
        <strain evidence="2">HSC-15S17</strain>
    </source>
</reference>
<evidence type="ECO:0000313" key="2">
    <source>
        <dbReference type="EMBL" id="MCP2010623.1"/>
    </source>
</evidence>
<reference evidence="1" key="1">
    <citation type="submission" date="2021-07" db="EMBL/GenBank/DDBJ databases">
        <title>Characterization of violacein-producing bacteria and related species.</title>
        <authorList>
            <person name="Wilson H.S."/>
            <person name="De Leon M.E."/>
        </authorList>
    </citation>
    <scope>NUCLEOTIDE SEQUENCE</scope>
    <source>
        <strain evidence="1">HSC-15S17</strain>
    </source>
</reference>